<feature type="transmembrane region" description="Helical" evidence="1">
    <location>
        <begin position="57"/>
        <end position="78"/>
    </location>
</feature>
<evidence type="ECO:0000313" key="3">
    <source>
        <dbReference type="Proteomes" id="UP001180453"/>
    </source>
</evidence>
<keyword evidence="1" id="KW-0472">Membrane</keyword>
<accession>A0ABU1YTW7</accession>
<evidence type="ECO:0008006" key="4">
    <source>
        <dbReference type="Google" id="ProtNLM"/>
    </source>
</evidence>
<feature type="transmembrane region" description="Helical" evidence="1">
    <location>
        <begin position="129"/>
        <end position="148"/>
    </location>
</feature>
<reference evidence="2 3" key="1">
    <citation type="submission" date="2023-07" db="EMBL/GenBank/DDBJ databases">
        <title>Sorghum-associated microbial communities from plants grown in Nebraska, USA.</title>
        <authorList>
            <person name="Schachtman D."/>
        </authorList>
    </citation>
    <scope>NUCLEOTIDE SEQUENCE [LARGE SCALE GENOMIC DNA]</scope>
    <source>
        <strain evidence="2 3">BE314</strain>
    </source>
</reference>
<sequence length="155" mass="16371">MRRIQTVILAGLVSGALDILAAFASYASQGATAEGILKYIASGLLGAAAMQGGMGTAGLGLLFHFLLTTGMAAVFLLAALKLPALTLRPWLWGALYGVLTWVAMVYIVVPLSGVTGWKLPQGWNIVSGLLSHIFYVGVPIAHITQYGLRGRPRFD</sequence>
<evidence type="ECO:0000313" key="2">
    <source>
        <dbReference type="EMBL" id="MDR7271406.1"/>
    </source>
</evidence>
<dbReference type="RefSeq" id="WP_310268579.1">
    <property type="nucleotide sequence ID" value="NZ_JAVDXU010000003.1"/>
</dbReference>
<protein>
    <recommendedName>
        <fullName evidence="4">DUF1440 domain-containing protein</fullName>
    </recommendedName>
</protein>
<gene>
    <name evidence="2" type="ORF">J2X20_004074</name>
</gene>
<feature type="transmembrane region" description="Helical" evidence="1">
    <location>
        <begin position="90"/>
        <end position="109"/>
    </location>
</feature>
<evidence type="ECO:0000256" key="1">
    <source>
        <dbReference type="SAM" id="Phobius"/>
    </source>
</evidence>
<name>A0ABU1YTW7_ROSSA</name>
<comment type="caution">
    <text evidence="2">The sequence shown here is derived from an EMBL/GenBank/DDBJ whole genome shotgun (WGS) entry which is preliminary data.</text>
</comment>
<keyword evidence="1" id="KW-0812">Transmembrane</keyword>
<keyword evidence="3" id="KW-1185">Reference proteome</keyword>
<organism evidence="2 3">
    <name type="scientific">Roseateles saccharophilus</name>
    <name type="common">Pseudomonas saccharophila</name>
    <dbReference type="NCBI Taxonomy" id="304"/>
    <lineage>
        <taxon>Bacteria</taxon>
        <taxon>Pseudomonadati</taxon>
        <taxon>Pseudomonadota</taxon>
        <taxon>Betaproteobacteria</taxon>
        <taxon>Burkholderiales</taxon>
        <taxon>Sphaerotilaceae</taxon>
        <taxon>Roseateles</taxon>
    </lineage>
</organism>
<keyword evidence="1" id="KW-1133">Transmembrane helix</keyword>
<dbReference type="EMBL" id="JAVDXU010000003">
    <property type="protein sequence ID" value="MDR7271406.1"/>
    <property type="molecule type" value="Genomic_DNA"/>
</dbReference>
<dbReference type="Proteomes" id="UP001180453">
    <property type="component" value="Unassembled WGS sequence"/>
</dbReference>
<proteinExistence type="predicted"/>